<dbReference type="Proteomes" id="UP000498740">
    <property type="component" value="Unassembled WGS sequence"/>
</dbReference>
<reference evidence="5 6" key="1">
    <citation type="submission" date="2020-05" db="EMBL/GenBank/DDBJ databases">
        <title>Whole genome shotgun sequence of Streptomyces microflavus NBRC 13062.</title>
        <authorList>
            <person name="Komaki H."/>
            <person name="Tamura T."/>
        </authorList>
    </citation>
    <scope>NUCLEOTIDE SEQUENCE [LARGE SCALE GENOMIC DNA]</scope>
    <source>
        <strain evidence="5 6">NBRC 13062</strain>
    </source>
</reference>
<gene>
    <name evidence="5" type="ORF">Smic_45940</name>
</gene>
<evidence type="ECO:0000313" key="6">
    <source>
        <dbReference type="Proteomes" id="UP000498740"/>
    </source>
</evidence>
<dbReference type="EMBL" id="BLWD01000001">
    <property type="protein sequence ID" value="GFN06038.1"/>
    <property type="molecule type" value="Genomic_DNA"/>
</dbReference>
<dbReference type="Gene3D" id="1.10.1660.10">
    <property type="match status" value="1"/>
</dbReference>
<dbReference type="PROSITE" id="PS00552">
    <property type="entry name" value="HTH_MERR_1"/>
    <property type="match status" value="1"/>
</dbReference>
<dbReference type="GO" id="GO:0003700">
    <property type="term" value="F:DNA-binding transcription factor activity"/>
    <property type="evidence" value="ECO:0007669"/>
    <property type="project" value="InterPro"/>
</dbReference>
<accession>A0A7J0CUG1</accession>
<feature type="domain" description="HTH merR-type" evidence="4">
    <location>
        <begin position="22"/>
        <end position="91"/>
    </location>
</feature>
<dbReference type="SUPFAM" id="SSF46955">
    <property type="entry name" value="Putative DNA-binding domain"/>
    <property type="match status" value="1"/>
</dbReference>
<feature type="region of interest" description="Disordered" evidence="3">
    <location>
        <begin position="1"/>
        <end position="22"/>
    </location>
</feature>
<dbReference type="InterPro" id="IPR047057">
    <property type="entry name" value="MerR_fam"/>
</dbReference>
<dbReference type="PRINTS" id="PR00040">
    <property type="entry name" value="HTHMERR"/>
</dbReference>
<dbReference type="InterPro" id="IPR009061">
    <property type="entry name" value="DNA-bd_dom_put_sf"/>
</dbReference>
<evidence type="ECO:0000313" key="5">
    <source>
        <dbReference type="EMBL" id="GFN06038.1"/>
    </source>
</evidence>
<dbReference type="GO" id="GO:0003677">
    <property type="term" value="F:DNA binding"/>
    <property type="evidence" value="ECO:0007669"/>
    <property type="project" value="UniProtKB-KW"/>
</dbReference>
<evidence type="ECO:0000256" key="2">
    <source>
        <dbReference type="SAM" id="Coils"/>
    </source>
</evidence>
<protein>
    <submittedName>
        <fullName evidence="5">MerR family transcriptional regulator</fullName>
    </submittedName>
</protein>
<dbReference type="PANTHER" id="PTHR30204">
    <property type="entry name" value="REDOX-CYCLING DRUG-SENSING TRANSCRIPTIONAL ACTIVATOR SOXR"/>
    <property type="match status" value="1"/>
</dbReference>
<evidence type="ECO:0000256" key="1">
    <source>
        <dbReference type="ARBA" id="ARBA00023125"/>
    </source>
</evidence>
<dbReference type="Pfam" id="PF13411">
    <property type="entry name" value="MerR_1"/>
    <property type="match status" value="1"/>
</dbReference>
<comment type="caution">
    <text evidence="5">The sequence shown here is derived from an EMBL/GenBank/DDBJ whole genome shotgun (WGS) entry which is preliminary data.</text>
</comment>
<name>A0A7J0CUG1_STRMI</name>
<evidence type="ECO:0000259" key="4">
    <source>
        <dbReference type="PROSITE" id="PS50937"/>
    </source>
</evidence>
<feature type="compositionally biased region" description="Basic and acidic residues" evidence="3">
    <location>
        <begin position="7"/>
        <end position="22"/>
    </location>
</feature>
<keyword evidence="1" id="KW-0238">DNA-binding</keyword>
<feature type="coiled-coil region" evidence="2">
    <location>
        <begin position="106"/>
        <end position="144"/>
    </location>
</feature>
<dbReference type="AlphaFoldDB" id="A0A7J0CUG1"/>
<evidence type="ECO:0000256" key="3">
    <source>
        <dbReference type="SAM" id="MobiDB-lite"/>
    </source>
</evidence>
<keyword evidence="2" id="KW-0175">Coiled coil</keyword>
<dbReference type="PROSITE" id="PS50937">
    <property type="entry name" value="HTH_MERR_2"/>
    <property type="match status" value="1"/>
</dbReference>
<dbReference type="InterPro" id="IPR000551">
    <property type="entry name" value="MerR-type_HTH_dom"/>
</dbReference>
<dbReference type="PANTHER" id="PTHR30204:SF93">
    <property type="entry name" value="HTH MERR-TYPE DOMAIN-CONTAINING PROTEIN"/>
    <property type="match status" value="1"/>
</dbReference>
<sequence length="162" mass="18438">MSRTGCGRHDEKGQATGVDDDHMQIGEVAARTELSLRTIRHYEEVGLVIPSARSQGGFRLYTETDVQRLMVIRRMKPLGFTLDEMRDLLDVTDRLDASRPADRTERAELLERMEVYEQTAARKIEELRTQLSRAEDFAATLRARLQNVPGEDPTPRTDAVHS</sequence>
<proteinExistence type="predicted"/>
<dbReference type="SMART" id="SM00422">
    <property type="entry name" value="HTH_MERR"/>
    <property type="match status" value="1"/>
</dbReference>
<organism evidence="5 6">
    <name type="scientific">Streptomyces microflavus</name>
    <name type="common">Streptomyces lipmanii</name>
    <dbReference type="NCBI Taxonomy" id="1919"/>
    <lineage>
        <taxon>Bacteria</taxon>
        <taxon>Bacillati</taxon>
        <taxon>Actinomycetota</taxon>
        <taxon>Actinomycetes</taxon>
        <taxon>Kitasatosporales</taxon>
        <taxon>Streptomycetaceae</taxon>
        <taxon>Streptomyces</taxon>
    </lineage>
</organism>